<comment type="subunit">
    <text evidence="5 10">Heterodimer of LeuC and LeuD.</text>
</comment>
<dbReference type="GO" id="GO:0009316">
    <property type="term" value="C:3-isopropylmalate dehydratase complex"/>
    <property type="evidence" value="ECO:0007669"/>
    <property type="project" value="InterPro"/>
</dbReference>
<dbReference type="SUPFAM" id="SSF52016">
    <property type="entry name" value="LeuD/IlvD-like"/>
    <property type="match status" value="1"/>
</dbReference>
<dbReference type="GO" id="GO:0003861">
    <property type="term" value="F:3-isopropylmalate dehydratase activity"/>
    <property type="evidence" value="ECO:0007669"/>
    <property type="project" value="UniProtKB-UniRule"/>
</dbReference>
<dbReference type="EMBL" id="AP012342">
    <property type="protein sequence ID" value="BAM06514.1"/>
    <property type="molecule type" value="Genomic_DNA"/>
</dbReference>
<dbReference type="HOGENOM" id="CLU_081378_0_3_0"/>
<evidence type="ECO:0000256" key="3">
    <source>
        <dbReference type="ARBA" id="ARBA00004729"/>
    </source>
</evidence>
<evidence type="ECO:0000256" key="8">
    <source>
        <dbReference type="ARBA" id="ARBA00023239"/>
    </source>
</evidence>
<reference evidence="12 13" key="1">
    <citation type="journal article" date="2012" name="J. Bacteriol.">
        <title>Complete Genome Sequence of Leptospirillum ferrooxidans Strain C2-3, Isolated from a Fresh Volcanic Ash Deposit on the Island of Miyake, Japan.</title>
        <authorList>
            <person name="Fujimura R."/>
            <person name="Sato Y."/>
            <person name="Nishizawa T."/>
            <person name="Oshima K."/>
            <person name="Kim S.-W."/>
            <person name="Hattori M."/>
            <person name="Kamijo T."/>
            <person name="Ohta H."/>
        </authorList>
    </citation>
    <scope>NUCLEOTIDE SEQUENCE [LARGE SCALE GENOMIC DNA]</scope>
    <source>
        <strain evidence="12 13">C2-3</strain>
    </source>
</reference>
<dbReference type="PANTHER" id="PTHR43345:SF5">
    <property type="entry name" value="3-ISOPROPYLMALATE DEHYDRATASE SMALL SUBUNIT"/>
    <property type="match status" value="1"/>
</dbReference>
<dbReference type="InterPro" id="IPR050075">
    <property type="entry name" value="LeuD"/>
</dbReference>
<comment type="catalytic activity">
    <reaction evidence="1 10">
        <text>(2R,3S)-3-isopropylmalate = (2S)-2-isopropylmalate</text>
        <dbReference type="Rhea" id="RHEA:32287"/>
        <dbReference type="ChEBI" id="CHEBI:1178"/>
        <dbReference type="ChEBI" id="CHEBI:35121"/>
        <dbReference type="EC" id="4.2.1.33"/>
    </reaction>
</comment>
<organism evidence="12 13">
    <name type="scientific">Leptospirillum ferrooxidans (strain C2-3)</name>
    <dbReference type="NCBI Taxonomy" id="1162668"/>
    <lineage>
        <taxon>Bacteria</taxon>
        <taxon>Pseudomonadati</taxon>
        <taxon>Nitrospirota</taxon>
        <taxon>Nitrospiria</taxon>
        <taxon>Nitrospirales</taxon>
        <taxon>Nitrospiraceae</taxon>
        <taxon>Leptospirillum</taxon>
    </lineage>
</organism>
<name>I0IML5_LEPFC</name>
<dbReference type="HAMAP" id="MF_01031">
    <property type="entry name" value="LeuD_type1"/>
    <property type="match status" value="1"/>
</dbReference>
<evidence type="ECO:0000259" key="11">
    <source>
        <dbReference type="Pfam" id="PF00694"/>
    </source>
</evidence>
<comment type="function">
    <text evidence="2 10">Catalyzes the isomerization between 2-isopropylmalate and 3-isopropylmalate, via the formation of 2-isopropylmaleate.</text>
</comment>
<dbReference type="PATRIC" id="fig|1162668.3.peg.938"/>
<keyword evidence="8 10" id="KW-0456">Lyase</keyword>
<dbReference type="RefSeq" id="WP_014449006.1">
    <property type="nucleotide sequence ID" value="NC_017094.1"/>
</dbReference>
<dbReference type="NCBIfam" id="NF002458">
    <property type="entry name" value="PRK01641.1"/>
    <property type="match status" value="1"/>
</dbReference>
<evidence type="ECO:0000256" key="4">
    <source>
        <dbReference type="ARBA" id="ARBA00009845"/>
    </source>
</evidence>
<dbReference type="UniPathway" id="UPA00048">
    <property type="reaction ID" value="UER00071"/>
</dbReference>
<dbReference type="STRING" id="1162668.LFE_0800"/>
<dbReference type="EC" id="4.2.1.33" evidence="10"/>
<evidence type="ECO:0000256" key="6">
    <source>
        <dbReference type="ARBA" id="ARBA00022430"/>
    </source>
</evidence>
<dbReference type="InterPro" id="IPR015928">
    <property type="entry name" value="Aconitase/3IPM_dehydase_swvl"/>
</dbReference>
<keyword evidence="6 10" id="KW-0432">Leucine biosynthesis</keyword>
<dbReference type="CDD" id="cd01577">
    <property type="entry name" value="IPMI_Swivel"/>
    <property type="match status" value="1"/>
</dbReference>
<feature type="domain" description="Aconitase A/isopropylmalate dehydratase small subunit swivel" evidence="11">
    <location>
        <begin position="1"/>
        <end position="124"/>
    </location>
</feature>
<evidence type="ECO:0000256" key="10">
    <source>
        <dbReference type="HAMAP-Rule" id="MF_01031"/>
    </source>
</evidence>
<dbReference type="InterPro" id="IPR000573">
    <property type="entry name" value="AconitaseA/IPMdHydase_ssu_swvl"/>
</dbReference>
<evidence type="ECO:0000313" key="13">
    <source>
        <dbReference type="Proteomes" id="UP000007382"/>
    </source>
</evidence>
<dbReference type="KEGG" id="lfc:LFE_0800"/>
<protein>
    <recommendedName>
        <fullName evidence="10">3-isopropylmalate dehydratase small subunit</fullName>
        <ecNumber evidence="10">4.2.1.33</ecNumber>
    </recommendedName>
    <alternativeName>
        <fullName evidence="10">Alpha-IPM isomerase</fullName>
        <shortName evidence="10">IPMI</shortName>
    </alternativeName>
    <alternativeName>
        <fullName evidence="10">Isopropylmalate isomerase</fullName>
    </alternativeName>
</protein>
<evidence type="ECO:0000256" key="9">
    <source>
        <dbReference type="ARBA" id="ARBA00023304"/>
    </source>
</evidence>
<dbReference type="AlphaFoldDB" id="I0IML5"/>
<dbReference type="FunFam" id="3.20.19.10:FF:000003">
    <property type="entry name" value="3-isopropylmalate dehydratase small subunit"/>
    <property type="match status" value="1"/>
</dbReference>
<dbReference type="Gene3D" id="3.20.19.10">
    <property type="entry name" value="Aconitase, domain 4"/>
    <property type="match status" value="1"/>
</dbReference>
<dbReference type="OrthoDB" id="9777465at2"/>
<keyword evidence="13" id="KW-1185">Reference proteome</keyword>
<reference evidence="13" key="2">
    <citation type="submission" date="2012-03" db="EMBL/GenBank/DDBJ databases">
        <title>The complete genome sequence of the pioneer microbe on fresh volcanic deposit, Leptospirillum ferrooxidans strain C2-3.</title>
        <authorList>
            <person name="Fujimura R."/>
            <person name="Sato Y."/>
            <person name="Nishizawa T."/>
            <person name="Nanba K."/>
            <person name="Oshima K."/>
            <person name="Hattori M."/>
            <person name="Kamijo T."/>
            <person name="Ohta H."/>
        </authorList>
    </citation>
    <scope>NUCLEOTIDE SEQUENCE [LARGE SCALE GENOMIC DNA]</scope>
    <source>
        <strain evidence="13">C2-3</strain>
    </source>
</reference>
<evidence type="ECO:0000256" key="2">
    <source>
        <dbReference type="ARBA" id="ARBA00002695"/>
    </source>
</evidence>
<dbReference type="GO" id="GO:0009098">
    <property type="term" value="P:L-leucine biosynthetic process"/>
    <property type="evidence" value="ECO:0007669"/>
    <property type="project" value="UniProtKB-UniRule"/>
</dbReference>
<evidence type="ECO:0000256" key="1">
    <source>
        <dbReference type="ARBA" id="ARBA00000491"/>
    </source>
</evidence>
<evidence type="ECO:0000256" key="5">
    <source>
        <dbReference type="ARBA" id="ARBA00011271"/>
    </source>
</evidence>
<dbReference type="PANTHER" id="PTHR43345">
    <property type="entry name" value="3-ISOPROPYLMALATE DEHYDRATASE SMALL SUBUNIT 2-RELATED-RELATED"/>
    <property type="match status" value="1"/>
</dbReference>
<evidence type="ECO:0000313" key="12">
    <source>
        <dbReference type="EMBL" id="BAM06514.1"/>
    </source>
</evidence>
<sequence>MEAFKTLKSIVIPIDRANVDTDAIIPKQFLKTIHRTGLGKSLFYDWRYLSDGVTPNPDFVINQTRYKGGRILLSRENFGSGSSREHAPWALLDFGIKAIIAPSFADIFYNNCFKNGILPIRIDRMIVDGLFKEIDRTPGYQAEINLESQLILLPDGRTIPFEIDAFLKKCLLEGLDDISLTFEKKALITSYEDRRRKEAPWLFPDMTA</sequence>
<gene>
    <name evidence="10" type="primary">leuD</name>
    <name evidence="12" type="ordered locus">LFE_0800</name>
</gene>
<keyword evidence="9 10" id="KW-0100">Branched-chain amino acid biosynthesis</keyword>
<accession>I0IML5</accession>
<dbReference type="NCBIfam" id="TIGR00171">
    <property type="entry name" value="leuD"/>
    <property type="match status" value="1"/>
</dbReference>
<dbReference type="Proteomes" id="UP000007382">
    <property type="component" value="Chromosome"/>
</dbReference>
<comment type="pathway">
    <text evidence="3 10">Amino-acid biosynthesis; L-leucine biosynthesis; L-leucine from 3-methyl-2-oxobutanoate: step 2/4.</text>
</comment>
<evidence type="ECO:0000256" key="7">
    <source>
        <dbReference type="ARBA" id="ARBA00022605"/>
    </source>
</evidence>
<comment type="similarity">
    <text evidence="4 10">Belongs to the LeuD family. LeuD type 1 subfamily.</text>
</comment>
<keyword evidence="7 10" id="KW-0028">Amino-acid biosynthesis</keyword>
<dbReference type="InterPro" id="IPR004431">
    <property type="entry name" value="3-IsopropMal_deHydase_ssu"/>
</dbReference>
<proteinExistence type="inferred from homology"/>
<dbReference type="eggNOG" id="COG0066">
    <property type="taxonomic scope" value="Bacteria"/>
</dbReference>
<dbReference type="Pfam" id="PF00694">
    <property type="entry name" value="Aconitase_C"/>
    <property type="match status" value="1"/>
</dbReference>
<dbReference type="InterPro" id="IPR033940">
    <property type="entry name" value="IPMI_Swivel"/>
</dbReference>